<dbReference type="Pfam" id="PF00196">
    <property type="entry name" value="GerE"/>
    <property type="match status" value="1"/>
</dbReference>
<dbReference type="SUPFAM" id="SSF46894">
    <property type="entry name" value="C-terminal effector domain of the bipartite response regulators"/>
    <property type="match status" value="1"/>
</dbReference>
<keyword evidence="4" id="KW-1185">Reference proteome</keyword>
<dbReference type="InterPro" id="IPR016032">
    <property type="entry name" value="Sig_transdc_resp-reg_C-effctor"/>
</dbReference>
<dbReference type="PANTHER" id="PTHR43214">
    <property type="entry name" value="TWO-COMPONENT RESPONSE REGULATOR"/>
    <property type="match status" value="1"/>
</dbReference>
<dbReference type="RefSeq" id="WP_359787736.1">
    <property type="nucleotide sequence ID" value="NZ_JBEYBN010000012.1"/>
</dbReference>
<protein>
    <submittedName>
        <fullName evidence="3">AAA family ATPase</fullName>
    </submittedName>
</protein>
<sequence length="888" mass="96159">MSRERELGVLKAALSSCGHGPSRTIVITGGAGVGKSALLHAFTEHAMASGATVLSAQGRAVTANPPLTLFHQLAAHLSASLPEDRPAPASSAMQFATALPPAADAGVVVICVDDIQEIPWSQLDFLIQTVTWHRDRRILLVVTDCPHLLHREAPAKTEFLRRPNAERIRLDPLDARGVRDMIAAEGDPPHDRWVALFHHLSGGSPLLLSALLEDFKSRDMKLPPTGTEESAELGTYGQAVMSILHRSGSAAVEIGCLLSVLGDSASPELLSRMSGISFSLIDPQLAALRAAGVVDGMSFRHRTAQRTVLADVDPSVRTELHIRAAAAQYGAGAPATEVAQHLLAARYTEETWQRTVLRNAAETAMGEEDTRLAVRCLELALEGCPEGPDRIEIHMRLALIALRMNPTTVEARHLPELMEAFQSGTMPGTACDGLADLLFGCGRLEEAFTVLQKQGAETSAGDVRAGDHPNIAWLWAWSSFRSPAHPDEWPAAPLRQAAHESATALFRTAEGSLLIGDRDDWATAAENLLEVSALSDATVWSLSSAVKALIITDRLECAWHWCERLVEESAAREAPGWEAVFALLQAVVALRQGKLTAGLDCVRLVQNVITERSSAMACAAESVHAALHIEMGRYDEAARVFAKPVPPAWEKSVYWLSYLRARGCLLIATSRPHAALSDYLRIGKLAERFHVDHPTLVPWRLFAAEAWLRLGHPKQAAYMLAEHTARGPRSSGRNHAMELRLQAALAEPHARPGLLLKAVHAFHASGDRPELARTLIDLGQSLFGLGHGTWAVLARNTAVLIARGCLEGAAPAAGEEEEPDPPPATRQRLTRAEHRVAELVAKGLTNRQVAGRLHITVSTVEQHLTRIYQKLGITHRKEIGLHLGTRTA</sequence>
<dbReference type="SMART" id="SM00421">
    <property type="entry name" value="HTH_LUXR"/>
    <property type="match status" value="1"/>
</dbReference>
<dbReference type="Gene3D" id="3.40.50.300">
    <property type="entry name" value="P-loop containing nucleotide triphosphate hydrolases"/>
    <property type="match status" value="1"/>
</dbReference>
<dbReference type="InterPro" id="IPR036388">
    <property type="entry name" value="WH-like_DNA-bd_sf"/>
</dbReference>
<dbReference type="PANTHER" id="PTHR43214:SF43">
    <property type="entry name" value="TWO-COMPONENT RESPONSE REGULATOR"/>
    <property type="match status" value="1"/>
</dbReference>
<keyword evidence="1" id="KW-0238">DNA-binding</keyword>
<reference evidence="3 4" key="1">
    <citation type="submission" date="2024-06" db="EMBL/GenBank/DDBJ databases">
        <title>The Natural Products Discovery Center: Release of the First 8490 Sequenced Strains for Exploring Actinobacteria Biosynthetic Diversity.</title>
        <authorList>
            <person name="Kalkreuter E."/>
            <person name="Kautsar S.A."/>
            <person name="Yang D."/>
            <person name="Bader C.D."/>
            <person name="Teijaro C.N."/>
            <person name="Fluegel L."/>
            <person name="Davis C.M."/>
            <person name="Simpson J.R."/>
            <person name="Lauterbach L."/>
            <person name="Steele A.D."/>
            <person name="Gui C."/>
            <person name="Meng S."/>
            <person name="Li G."/>
            <person name="Viehrig K."/>
            <person name="Ye F."/>
            <person name="Su P."/>
            <person name="Kiefer A.F."/>
            <person name="Nichols A."/>
            <person name="Cepeda A.J."/>
            <person name="Yan W."/>
            <person name="Fan B."/>
            <person name="Jiang Y."/>
            <person name="Adhikari A."/>
            <person name="Zheng C.-J."/>
            <person name="Schuster L."/>
            <person name="Cowan T.M."/>
            <person name="Smanski M.J."/>
            <person name="Chevrette M.G."/>
            <person name="De Carvalho L.P.S."/>
            <person name="Shen B."/>
        </authorList>
    </citation>
    <scope>NUCLEOTIDE SEQUENCE [LARGE SCALE GENOMIC DNA]</scope>
    <source>
        <strain evidence="3 4">NPDC019583</strain>
    </source>
</reference>
<gene>
    <name evidence="3" type="ORF">ABZ568_11190</name>
</gene>
<dbReference type="SUPFAM" id="SSF48452">
    <property type="entry name" value="TPR-like"/>
    <property type="match status" value="1"/>
</dbReference>
<dbReference type="InterPro" id="IPR000792">
    <property type="entry name" value="Tscrpt_reg_LuxR_C"/>
</dbReference>
<dbReference type="Gene3D" id="1.25.40.10">
    <property type="entry name" value="Tetratricopeptide repeat domain"/>
    <property type="match status" value="1"/>
</dbReference>
<evidence type="ECO:0000256" key="1">
    <source>
        <dbReference type="ARBA" id="ARBA00023125"/>
    </source>
</evidence>
<dbReference type="InterPro" id="IPR027417">
    <property type="entry name" value="P-loop_NTPase"/>
</dbReference>
<dbReference type="Proteomes" id="UP001550603">
    <property type="component" value="Unassembled WGS sequence"/>
</dbReference>
<dbReference type="Gene3D" id="1.10.10.10">
    <property type="entry name" value="Winged helix-like DNA-binding domain superfamily/Winged helix DNA-binding domain"/>
    <property type="match status" value="1"/>
</dbReference>
<proteinExistence type="predicted"/>
<comment type="caution">
    <text evidence="3">The sequence shown here is derived from an EMBL/GenBank/DDBJ whole genome shotgun (WGS) entry which is preliminary data.</text>
</comment>
<dbReference type="InterPro" id="IPR011990">
    <property type="entry name" value="TPR-like_helical_dom_sf"/>
</dbReference>
<accession>A0ABV2XSI7</accession>
<dbReference type="CDD" id="cd06170">
    <property type="entry name" value="LuxR_C_like"/>
    <property type="match status" value="1"/>
</dbReference>
<dbReference type="PROSITE" id="PS50043">
    <property type="entry name" value="HTH_LUXR_2"/>
    <property type="match status" value="1"/>
</dbReference>
<evidence type="ECO:0000313" key="3">
    <source>
        <dbReference type="EMBL" id="MEU2266971.1"/>
    </source>
</evidence>
<evidence type="ECO:0000313" key="4">
    <source>
        <dbReference type="Proteomes" id="UP001550603"/>
    </source>
</evidence>
<dbReference type="PRINTS" id="PR00038">
    <property type="entry name" value="HTHLUXR"/>
</dbReference>
<evidence type="ECO:0000259" key="2">
    <source>
        <dbReference type="PROSITE" id="PS50043"/>
    </source>
</evidence>
<name>A0ABV2XSI7_9ACTN</name>
<dbReference type="PROSITE" id="PS00622">
    <property type="entry name" value="HTH_LUXR_1"/>
    <property type="match status" value="1"/>
</dbReference>
<organism evidence="3 4">
    <name type="scientific">Streptomyces olindensis</name>
    <dbReference type="NCBI Taxonomy" id="358823"/>
    <lineage>
        <taxon>Bacteria</taxon>
        <taxon>Bacillati</taxon>
        <taxon>Actinomycetota</taxon>
        <taxon>Actinomycetes</taxon>
        <taxon>Kitasatosporales</taxon>
        <taxon>Streptomycetaceae</taxon>
        <taxon>Streptomyces</taxon>
    </lineage>
</organism>
<dbReference type="Pfam" id="PF13191">
    <property type="entry name" value="AAA_16"/>
    <property type="match status" value="1"/>
</dbReference>
<dbReference type="SUPFAM" id="SSF52540">
    <property type="entry name" value="P-loop containing nucleoside triphosphate hydrolases"/>
    <property type="match status" value="1"/>
</dbReference>
<dbReference type="InterPro" id="IPR041664">
    <property type="entry name" value="AAA_16"/>
</dbReference>
<dbReference type="InterPro" id="IPR039420">
    <property type="entry name" value="WalR-like"/>
</dbReference>
<dbReference type="EMBL" id="JBEYBN010000012">
    <property type="protein sequence ID" value="MEU2266971.1"/>
    <property type="molecule type" value="Genomic_DNA"/>
</dbReference>
<feature type="domain" description="HTH luxR-type" evidence="2">
    <location>
        <begin position="822"/>
        <end position="887"/>
    </location>
</feature>